<keyword evidence="1" id="KW-0233">DNA recombination</keyword>
<dbReference type="EMBL" id="BAAAZR010000063">
    <property type="protein sequence ID" value="GAA3845513.1"/>
    <property type="molecule type" value="Genomic_DNA"/>
</dbReference>
<dbReference type="PROSITE" id="PS51898">
    <property type="entry name" value="TYR_RECOMBINASE"/>
    <property type="match status" value="1"/>
</dbReference>
<feature type="compositionally biased region" description="Basic and acidic residues" evidence="2">
    <location>
        <begin position="300"/>
        <end position="323"/>
    </location>
</feature>
<dbReference type="InterPro" id="IPR002104">
    <property type="entry name" value="Integrase_catalytic"/>
</dbReference>
<feature type="region of interest" description="Disordered" evidence="2">
    <location>
        <begin position="294"/>
        <end position="329"/>
    </location>
</feature>
<evidence type="ECO:0000256" key="1">
    <source>
        <dbReference type="ARBA" id="ARBA00023172"/>
    </source>
</evidence>
<dbReference type="SUPFAM" id="SSF56349">
    <property type="entry name" value="DNA breaking-rejoining enzymes"/>
    <property type="match status" value="1"/>
</dbReference>
<proteinExistence type="predicted"/>
<evidence type="ECO:0000313" key="5">
    <source>
        <dbReference type="Proteomes" id="UP001500888"/>
    </source>
</evidence>
<organism evidence="4 5">
    <name type="scientific">Sphaerisporangium flaviroseum</name>
    <dbReference type="NCBI Taxonomy" id="509199"/>
    <lineage>
        <taxon>Bacteria</taxon>
        <taxon>Bacillati</taxon>
        <taxon>Actinomycetota</taxon>
        <taxon>Actinomycetes</taxon>
        <taxon>Streptosporangiales</taxon>
        <taxon>Streptosporangiaceae</taxon>
        <taxon>Sphaerisporangium</taxon>
    </lineage>
</organism>
<dbReference type="Pfam" id="PF00589">
    <property type="entry name" value="Phage_integrase"/>
    <property type="match status" value="1"/>
</dbReference>
<dbReference type="PANTHER" id="PTHR30349">
    <property type="entry name" value="PHAGE INTEGRASE-RELATED"/>
    <property type="match status" value="1"/>
</dbReference>
<comment type="caution">
    <text evidence="4">The sequence shown here is derived from an EMBL/GenBank/DDBJ whole genome shotgun (WGS) entry which is preliminary data.</text>
</comment>
<reference evidence="5" key="1">
    <citation type="journal article" date="2019" name="Int. J. Syst. Evol. Microbiol.">
        <title>The Global Catalogue of Microorganisms (GCM) 10K type strain sequencing project: providing services to taxonomists for standard genome sequencing and annotation.</title>
        <authorList>
            <consortium name="The Broad Institute Genomics Platform"/>
            <consortium name="The Broad Institute Genome Sequencing Center for Infectious Disease"/>
            <person name="Wu L."/>
            <person name="Ma J."/>
        </authorList>
    </citation>
    <scope>NUCLEOTIDE SEQUENCE [LARGE SCALE GENOMIC DNA]</scope>
    <source>
        <strain evidence="5">JCM 16908</strain>
    </source>
</reference>
<dbReference type="InterPro" id="IPR050090">
    <property type="entry name" value="Tyrosine_recombinase_XerCD"/>
</dbReference>
<sequence>MDVPAVPSPGPAPLAPAGDPYQVYLDALTSAESRRTMRGCLDRVARVISGDEAATGSGQPWHLLRYEHTVRIRTILTEQGWSPAYVNKHLVALRRVMREAWRLGQMNAEDYQRAADLPTLRHTRLPAGQHVPPEVVGAALAVCDRDDSPAGVRDGALLAVLYSTGCRRAEVASLTLADYDAAARSLRVRGKRDKERLVYLTAEAVARTEAWLAVRGRGAGALFCPINKAGRLRAPAGRPAPMTGQAIADILARRLASAGAARRTPHDFRRTFIGELLDAGVDLATTQALVGHASPVTTSRYDRRPESRRREAVDRLRMPDARPLRPGAP</sequence>
<dbReference type="InterPro" id="IPR011010">
    <property type="entry name" value="DNA_brk_join_enz"/>
</dbReference>
<feature type="domain" description="Tyr recombinase" evidence="3">
    <location>
        <begin position="124"/>
        <end position="314"/>
    </location>
</feature>
<dbReference type="PANTHER" id="PTHR30349:SF81">
    <property type="entry name" value="TYROSINE RECOMBINASE XERC"/>
    <property type="match status" value="1"/>
</dbReference>
<protein>
    <submittedName>
        <fullName evidence="4">Site-specific integrase</fullName>
    </submittedName>
</protein>
<accession>A0ABP7JIT0</accession>
<keyword evidence="5" id="KW-1185">Reference proteome</keyword>
<dbReference type="RefSeq" id="WP_344953226.1">
    <property type="nucleotide sequence ID" value="NZ_BAAAZR010000063.1"/>
</dbReference>
<dbReference type="InterPro" id="IPR013762">
    <property type="entry name" value="Integrase-like_cat_sf"/>
</dbReference>
<dbReference type="Proteomes" id="UP001500888">
    <property type="component" value="Unassembled WGS sequence"/>
</dbReference>
<gene>
    <name evidence="4" type="ORF">GCM10022226_80990</name>
</gene>
<evidence type="ECO:0000259" key="3">
    <source>
        <dbReference type="PROSITE" id="PS51898"/>
    </source>
</evidence>
<name>A0ABP7JIT0_9ACTN</name>
<evidence type="ECO:0000313" key="4">
    <source>
        <dbReference type="EMBL" id="GAA3845513.1"/>
    </source>
</evidence>
<dbReference type="Gene3D" id="1.10.443.10">
    <property type="entry name" value="Intergrase catalytic core"/>
    <property type="match status" value="1"/>
</dbReference>
<evidence type="ECO:0000256" key="2">
    <source>
        <dbReference type="SAM" id="MobiDB-lite"/>
    </source>
</evidence>